<proteinExistence type="predicted"/>
<protein>
    <submittedName>
        <fullName evidence="2">Uncharacterized protein</fullName>
    </submittedName>
</protein>
<sequence>MEDDDFLLRQIKSIAEGFGYLAGKKGHEKTEIVYQQQQNQKGLLYTKLDDLLLHKKYEAAIHLVYEQKFELDRNSYYELGLWLIEKLKRDDSTMNPLLLQEFSTNMDKYKDKRTS</sequence>
<evidence type="ECO:0000313" key="1">
    <source>
        <dbReference type="EMBL" id="MQS75881.1"/>
    </source>
</evidence>
<gene>
    <name evidence="2" type="ORF">FHL05_10880</name>
    <name evidence="1" type="ORF">FHL06_05700</name>
</gene>
<comment type="caution">
    <text evidence="2">The sequence shown here is derived from an EMBL/GenBank/DDBJ whole genome shotgun (WGS) entry which is preliminary data.</text>
</comment>
<dbReference type="EMBL" id="VDFP01000009">
    <property type="protein sequence ID" value="MQS75881.1"/>
    <property type="molecule type" value="Genomic_DNA"/>
</dbReference>
<organism evidence="2 3">
    <name type="scientific">Companilactobacillus halodurans</name>
    <dbReference type="NCBI Taxonomy" id="2584183"/>
    <lineage>
        <taxon>Bacteria</taxon>
        <taxon>Bacillati</taxon>
        <taxon>Bacillota</taxon>
        <taxon>Bacilli</taxon>
        <taxon>Lactobacillales</taxon>
        <taxon>Lactobacillaceae</taxon>
        <taxon>Companilactobacillus</taxon>
    </lineage>
</organism>
<accession>A0A5P1A016</accession>
<evidence type="ECO:0000313" key="2">
    <source>
        <dbReference type="EMBL" id="MQS98358.1"/>
    </source>
</evidence>
<dbReference type="Proteomes" id="UP000371423">
    <property type="component" value="Unassembled WGS sequence"/>
</dbReference>
<dbReference type="OrthoDB" id="2306268at2"/>
<evidence type="ECO:0000313" key="4">
    <source>
        <dbReference type="Proteomes" id="UP000414364"/>
    </source>
</evidence>
<name>A0A5P1A016_9LACO</name>
<dbReference type="AlphaFoldDB" id="A0A5P1A016"/>
<dbReference type="EMBL" id="VDFO01000047">
    <property type="protein sequence ID" value="MQS98358.1"/>
    <property type="molecule type" value="Genomic_DNA"/>
</dbReference>
<keyword evidence="3" id="KW-1185">Reference proteome</keyword>
<reference evidence="3 4" key="1">
    <citation type="journal article" date="2019" name="Syst. Appl. Microbiol.">
        <title>Polyphasic characterization of two novel Lactobacillus spp. isolated from blown salami packages: Description of Lactobacillus halodurans sp. nov. and Lactobacillus salsicarnum sp. nov.</title>
        <authorList>
            <person name="Schuster J.A."/>
            <person name="Klingl A."/>
            <person name="Vogel R.F."/>
            <person name="Ehrmann M.A."/>
        </authorList>
    </citation>
    <scope>NUCLEOTIDE SEQUENCE [LARGE SCALE GENOMIC DNA]</scope>
    <source>
        <strain evidence="2 3">TMW 1.1920</strain>
        <strain evidence="1 4">TMW 1.2172</strain>
    </source>
</reference>
<evidence type="ECO:0000313" key="3">
    <source>
        <dbReference type="Proteomes" id="UP000371423"/>
    </source>
</evidence>
<dbReference type="Proteomes" id="UP000414364">
    <property type="component" value="Unassembled WGS sequence"/>
</dbReference>
<dbReference type="RefSeq" id="WP_153385279.1">
    <property type="nucleotide sequence ID" value="NZ_VDFO01000047.1"/>
</dbReference>